<dbReference type="GO" id="GO:0010606">
    <property type="term" value="P:positive regulation of cytoplasmic mRNA processing body assembly"/>
    <property type="evidence" value="ECO:0007669"/>
    <property type="project" value="UniProtKB-UniRule"/>
</dbReference>
<dbReference type="Gene3D" id="1.10.510.10">
    <property type="entry name" value="Transferase(Phosphotransferase) domain 1"/>
    <property type="match status" value="1"/>
</dbReference>
<evidence type="ECO:0000256" key="4">
    <source>
        <dbReference type="ARBA" id="ARBA00022840"/>
    </source>
</evidence>
<comment type="domain">
    <text evidence="6">Contains a pseudokinase domain. The protein kinase domain is predicted to be catalytically inactive because some of the residues important for catalytic activity are substituted and it lacks the equivalent of the binding site for a peptide substrate. However, it has retained an ATP-binding site and ATP-binding is required for mRNA degradation, stimulating the activity of the PAN2 nuclease in vitro. The nucleotide-binding site is juxtaposed to the RNase active site of PAN2 in the complex and may actually bind nucleosides of a poly(A) RNA rather than ATP, feeding the poly(A)-tail to the active site of the deadenylase and thus increasing the efficiency with which this distributive enzyme degrades oligo(A) RNAs.</text>
</comment>
<keyword evidence="3 6" id="KW-0547">Nucleotide-binding</keyword>
<feature type="binding site" evidence="6">
    <location>
        <begin position="370"/>
        <end position="377"/>
    </location>
    <ligand>
        <name>ATP</name>
        <dbReference type="ChEBI" id="CHEBI:30616"/>
    </ligand>
</feature>
<feature type="compositionally biased region" description="Polar residues" evidence="7">
    <location>
        <begin position="98"/>
        <end position="107"/>
    </location>
</feature>
<dbReference type="Gene3D" id="1.20.5.5160">
    <property type="match status" value="1"/>
</dbReference>
<dbReference type="GO" id="GO:0000289">
    <property type="term" value="P:nuclear-transcribed mRNA poly(A) tail shortening"/>
    <property type="evidence" value="ECO:0007669"/>
    <property type="project" value="UniProtKB-UniRule"/>
</dbReference>
<dbReference type="GO" id="GO:0000932">
    <property type="term" value="C:P-body"/>
    <property type="evidence" value="ECO:0007669"/>
    <property type="project" value="UniProtKB-SubCell"/>
</dbReference>
<feature type="binding site" evidence="6">
    <location>
        <begin position="444"/>
        <end position="445"/>
    </location>
    <ligand>
        <name>ATP</name>
        <dbReference type="ChEBI" id="CHEBI:30616"/>
    </ligand>
</feature>
<evidence type="ECO:0000256" key="7">
    <source>
        <dbReference type="SAM" id="MobiDB-lite"/>
    </source>
</evidence>
<feature type="region of interest" description="Disordered" evidence="7">
    <location>
        <begin position="79"/>
        <end position="107"/>
    </location>
</feature>
<reference evidence="9" key="2">
    <citation type="submission" date="2025-09" db="UniProtKB">
        <authorList>
            <consortium name="Ensembl"/>
        </authorList>
    </citation>
    <scope>IDENTIFICATION</scope>
</reference>
<comment type="domain">
    <text evidence="6">The pseudokinase domain, the coiled-coil (CC), and C-terminal knob domain (CK) form a structural unit (PKC) that forms an extensive high-affinity interaction surface for PAN2.</text>
</comment>
<comment type="subunit">
    <text evidence="6">Homodimer. Forms a heterotrimer with a catalytic subunit PAN2 to form the poly(A)-nuclease (PAN) deadenylation complex. Interacts (via PAM-2 motif) with poly(A)-binding protein PABPC1 (via PABC domain), conferring substrate specificity of the enzyme complex. Interacts with the GW182 family proteins TNRC6A, TNRC6B and TNRC6C.</text>
</comment>
<dbReference type="PANTHER" id="PTHR12272:SF11">
    <property type="entry name" value="PAN2-PAN3 DEADENYLATION COMPLEX SUBUNIT PAN3"/>
    <property type="match status" value="1"/>
</dbReference>
<evidence type="ECO:0000256" key="6">
    <source>
        <dbReference type="HAMAP-Rule" id="MF_03181"/>
    </source>
</evidence>
<feature type="region of interest" description="Disordered" evidence="7">
    <location>
        <begin position="122"/>
        <end position="192"/>
    </location>
</feature>
<dbReference type="InterPro" id="IPR011009">
    <property type="entry name" value="Kinase-like_dom_sf"/>
</dbReference>
<organism evidence="9 10">
    <name type="scientific">Cebus imitator</name>
    <name type="common">Panamanian white-faced capuchin</name>
    <name type="synonym">Cebus capucinus imitator</name>
    <dbReference type="NCBI Taxonomy" id="2715852"/>
    <lineage>
        <taxon>Eukaryota</taxon>
        <taxon>Metazoa</taxon>
        <taxon>Chordata</taxon>
        <taxon>Craniata</taxon>
        <taxon>Vertebrata</taxon>
        <taxon>Euteleostomi</taxon>
        <taxon>Mammalia</taxon>
        <taxon>Eutheria</taxon>
        <taxon>Euarchontoglires</taxon>
        <taxon>Primates</taxon>
        <taxon>Haplorrhini</taxon>
        <taxon>Platyrrhini</taxon>
        <taxon>Cebidae</taxon>
        <taxon>Cebinae</taxon>
        <taxon>Cebus</taxon>
    </lineage>
</organism>
<keyword evidence="1 6" id="KW-0963">Cytoplasm</keyword>
<dbReference type="InterPro" id="IPR030844">
    <property type="entry name" value="PAN3"/>
</dbReference>
<dbReference type="AlphaFoldDB" id="A0A2K5PTR5"/>
<accession>A0A2K5PTR5</accession>
<comment type="subcellular location">
    <subcellularLocation>
        <location evidence="6">Cytoplasm</location>
        <location evidence="6">P-body</location>
    </subcellularLocation>
</comment>
<dbReference type="SUPFAM" id="SSF56112">
    <property type="entry name" value="Protein kinase-like (PK-like)"/>
    <property type="match status" value="1"/>
</dbReference>
<dbReference type="Gene3D" id="1.10.287.3700">
    <property type="match status" value="1"/>
</dbReference>
<comment type="function">
    <text evidence="6">Regulatory subunit of the poly(A)-nuclease (PAN) deadenylation complex, one of two cytoplasmic mRNA deadenylases involved in general and miRNA-mediated mRNA turnover. PAN specifically shortens poly(A) tails of RNA and the activity is stimulated by poly(A)-binding protein (PABP). PAN deadenylation is followed by rapid degradation of the shortened mRNA tails by the CCR4-NOT complex. Deadenylated mRNAs are then degraded by two alternative mechanisms, namely exosome-mediated 3'-5' exonucleolytic degradation, or deadenlyation-dependent mRNA decaping and subsequent 5'-3' exonucleolytic degradation by XRN1. PAN3 acts as a positive regulator for PAN activity, recruiting the catalytic subunit PAN2 to mRNA via its interaction with RNA and PABP, and to miRNA targets via its interaction with GW182 family proteins.</text>
</comment>
<feature type="compositionally biased region" description="Low complexity" evidence="7">
    <location>
        <begin position="42"/>
        <end position="53"/>
    </location>
</feature>
<dbReference type="InterPro" id="IPR041332">
    <property type="entry name" value="Pan3_CK"/>
</dbReference>
<evidence type="ECO:0000313" key="10">
    <source>
        <dbReference type="Proteomes" id="UP000233040"/>
    </source>
</evidence>
<keyword evidence="2 6" id="KW-0507">mRNA processing</keyword>
<feature type="coiled-coil region" evidence="6">
    <location>
        <begin position="523"/>
        <end position="561"/>
    </location>
</feature>
<comment type="similarity">
    <text evidence="6">Belongs to the protein kinase superfamily. PAN3 family.</text>
</comment>
<comment type="domain">
    <text evidence="6">The N-terminal zinc finger binds to poly(A) RNA.</text>
</comment>
<dbReference type="Ensembl" id="ENSCCAT00000024390.1">
    <property type="protein sequence ID" value="ENSCCAP00000007023.1"/>
    <property type="gene ID" value="ENSCCAG00000021218.1"/>
</dbReference>
<dbReference type="Proteomes" id="UP000233040">
    <property type="component" value="Unassembled WGS sequence"/>
</dbReference>
<evidence type="ECO:0000256" key="3">
    <source>
        <dbReference type="ARBA" id="ARBA00022741"/>
    </source>
</evidence>
<dbReference type="GO" id="GO:0006397">
    <property type="term" value="P:mRNA processing"/>
    <property type="evidence" value="ECO:0007669"/>
    <property type="project" value="UniProtKB-KW"/>
</dbReference>
<keyword evidence="4 6" id="KW-0067">ATP-binding</keyword>
<evidence type="ECO:0000256" key="5">
    <source>
        <dbReference type="ARBA" id="ARBA00023054"/>
    </source>
</evidence>
<evidence type="ECO:0000256" key="2">
    <source>
        <dbReference type="ARBA" id="ARBA00022664"/>
    </source>
</evidence>
<protein>
    <recommendedName>
        <fullName evidence="6">PAN2-PAN3 deadenylation complex subunit PAN3</fullName>
    </recommendedName>
    <alternativeName>
        <fullName evidence="6">PAB1P-dependent poly(A)-specific ribonuclease</fullName>
    </alternativeName>
    <alternativeName>
        <fullName evidence="6">Poly(A)-nuclease deadenylation complex subunit 3</fullName>
        <shortName evidence="6">PAN deadenylation complex subunit 3</shortName>
    </alternativeName>
</protein>
<sequence>MDGGALTDTSLTDSYFSTSFIGVNGFGSPVETKYPLMQRMTNSSSSPSLLNDSAKPYAGHDPLTSPASSLFNDFGALNISQRRKTPNPTASEFIPKGGSTSRLSNVSQSNMSAFSQVFSHPSMGSSATAGLAPGMSLSAGSSPLHSPKITPHTSPAPRRRSHTPNPASYMVPSSASTSVNNPVSQTPSSGQVIQKETVGGTTYFYTDTTPAPLTGMVFPNYHIYPPTAPHVAYMQPKANAPSFFMADELRQELINRHLITMAQIDQADMPAVPTEVDSYHSLFPLEPLPPPNRIQKSSNFGYITSCYKAVNSKDDLPYCLRRIHGFRLVNTKCMVLVDMWKKIQHSNIVTLREVFTTKAFAEPSLVFAYDFHAGGETMMSRHFNDPNADAYFTKRKWGQHDGPLPRQHAGLLPESLIWAYIVQLSSALRTIHTAGLACRVMDPTKILITGKTRLRVNCVGVFDVLTFDNSQNNNPLALMAQYQQADLISLGKVVLALACNSLAGIQRENLQKAMELVTINYSSDLKNLIFRMIILEKGFTMLATLEVQNGRLFRLLAKLGTINERPEFQKDPTWSETGDRYLLKLFRDHLFHQVTEAGAPWIDLSHIISCLNKLDAGVPEKISLISRDEKSVLVVTYSDLKRCFENTFQELIAAANGQL</sequence>
<dbReference type="GO" id="GO:0005524">
    <property type="term" value="F:ATP binding"/>
    <property type="evidence" value="ECO:0007669"/>
    <property type="project" value="UniProtKB-UniRule"/>
</dbReference>
<keyword evidence="5 6" id="KW-0175">Coiled coil</keyword>
<dbReference type="FunFam" id="1.10.287.3700:FF:000001">
    <property type="entry name" value="PAN2-PAN3 deadenylation complex subunit PAN3"/>
    <property type="match status" value="1"/>
</dbReference>
<dbReference type="GO" id="GO:0008143">
    <property type="term" value="F:poly(A) binding"/>
    <property type="evidence" value="ECO:0007669"/>
    <property type="project" value="TreeGrafter"/>
</dbReference>
<evidence type="ECO:0000259" key="8">
    <source>
        <dbReference type="Pfam" id="PF18101"/>
    </source>
</evidence>
<keyword evidence="10" id="KW-1185">Reference proteome</keyword>
<feature type="region of interest" description="Knob domain" evidence="6">
    <location>
        <begin position="562"/>
        <end position="659"/>
    </location>
</feature>
<evidence type="ECO:0000256" key="1">
    <source>
        <dbReference type="ARBA" id="ARBA00022490"/>
    </source>
</evidence>
<evidence type="ECO:0000313" key="9">
    <source>
        <dbReference type="Ensembl" id="ENSCCAP00000007023.1"/>
    </source>
</evidence>
<name>A0A2K5PTR5_CEBIM</name>
<feature type="domain" description="Pan3 C-terminal knob" evidence="8">
    <location>
        <begin position="545"/>
        <end position="651"/>
    </location>
</feature>
<dbReference type="FunFam" id="1.10.510.10:FF:000168">
    <property type="entry name" value="PAN2-PAN3 deadenylation complex subunit PAN3"/>
    <property type="match status" value="1"/>
</dbReference>
<comment type="caution">
    <text evidence="6">Lacks conserved residue(s) required for the propagation of feature annotation.</text>
</comment>
<dbReference type="GeneTree" id="ENSGT00390000001504"/>
<dbReference type="GO" id="GO:0031251">
    <property type="term" value="C:PAN complex"/>
    <property type="evidence" value="ECO:0007669"/>
    <property type="project" value="UniProtKB-UniRule"/>
</dbReference>
<feature type="compositionally biased region" description="Polar residues" evidence="7">
    <location>
        <begin position="163"/>
        <end position="192"/>
    </location>
</feature>
<dbReference type="HAMAP" id="MF_03181">
    <property type="entry name" value="PAN3"/>
    <property type="match status" value="1"/>
</dbReference>
<feature type="binding site" evidence="6">
    <location>
        <position position="321"/>
    </location>
    <ligand>
        <name>ATP</name>
        <dbReference type="ChEBI" id="CHEBI:30616"/>
    </ligand>
</feature>
<dbReference type="Pfam" id="PF18101">
    <property type="entry name" value="Pan3_CK"/>
    <property type="match status" value="1"/>
</dbReference>
<feature type="region of interest" description="Disordered" evidence="7">
    <location>
        <begin position="40"/>
        <end position="61"/>
    </location>
</feature>
<reference evidence="9" key="1">
    <citation type="submission" date="2025-08" db="UniProtKB">
        <authorList>
            <consortium name="Ensembl"/>
        </authorList>
    </citation>
    <scope>IDENTIFICATION</scope>
</reference>
<gene>
    <name evidence="6" type="primary">PAN3</name>
</gene>
<dbReference type="PANTHER" id="PTHR12272">
    <property type="entry name" value="DEADENYLATION COMPLEX SUBUNIT PAN3"/>
    <property type="match status" value="1"/>
</dbReference>
<proteinExistence type="inferred from homology"/>